<evidence type="ECO:0000313" key="2">
    <source>
        <dbReference type="Proteomes" id="UP001154265"/>
    </source>
</evidence>
<dbReference type="EMBL" id="JAKKUT010000002">
    <property type="protein sequence ID" value="MDG2990502.1"/>
    <property type="molecule type" value="Genomic_DNA"/>
</dbReference>
<protein>
    <submittedName>
        <fullName evidence="1">Rho termination factor N-terminal domain-containing protein</fullName>
    </submittedName>
</protein>
<organism evidence="1 2">
    <name type="scientific">Candidatus Synechococcus calcipolaris G9</name>
    <dbReference type="NCBI Taxonomy" id="1497997"/>
    <lineage>
        <taxon>Bacteria</taxon>
        <taxon>Bacillati</taxon>
        <taxon>Cyanobacteriota</taxon>
        <taxon>Cyanophyceae</taxon>
        <taxon>Synechococcales</taxon>
        <taxon>Synechococcaceae</taxon>
        <taxon>Synechococcus</taxon>
    </lineage>
</organism>
<proteinExistence type="predicted"/>
<reference evidence="1" key="2">
    <citation type="submission" date="2022-01" db="EMBL/GenBank/DDBJ databases">
        <authorList>
            <person name="Zivanovic Y."/>
            <person name="Moreira D."/>
            <person name="Lopez-Garcia P."/>
        </authorList>
    </citation>
    <scope>NUCLEOTIDE SEQUENCE</scope>
    <source>
        <strain evidence="1">G9</strain>
    </source>
</reference>
<comment type="caution">
    <text evidence="1">The sequence shown here is derived from an EMBL/GenBank/DDBJ whole genome shotgun (WGS) entry which is preliminary data.</text>
</comment>
<evidence type="ECO:0000313" key="1">
    <source>
        <dbReference type="EMBL" id="MDG2990502.1"/>
    </source>
</evidence>
<dbReference type="RefSeq" id="WP_277866411.1">
    <property type="nucleotide sequence ID" value="NZ_JAKKUT010000002.1"/>
</dbReference>
<accession>A0ABT6EYN1</accession>
<name>A0ABT6EYN1_9SYNE</name>
<dbReference type="Proteomes" id="UP001154265">
    <property type="component" value="Unassembled WGS sequence"/>
</dbReference>
<gene>
    <name evidence="1" type="ORF">L3556_06075</name>
</gene>
<sequence length="254" mass="27346">MFAAFAEFAVSGVDCAFAIARFAYCTTVLAIEVGKASYTAGQAARNVFDAHVAPHIPAIRFNWKGVAMATDSFVRSTLEDYWSYWDGVCPRPAPASSMLLTAAPSPIVGYLPAVSSAPRFMPAVVADVVMPMPAKSRFMPTFLGAIAAAMTMNAMPVRAVTPDVIDVPAVTVEVEKVDCVAPSSTELRELVSASRRNYCELLAVTAELAEAVDSNLSDRYAAMGIRELRKEAARRGVPKYSRKTKAQLIRELVA</sequence>
<keyword evidence="2" id="KW-1185">Reference proteome</keyword>
<reference evidence="1" key="1">
    <citation type="journal article" date="2022" name="Genome Biol. Evol.">
        <title>A New Gene Family Diagnostic for Intracellular Biomineralization of Amorphous Ca Carbonates by Cyanobacteria.</title>
        <authorList>
            <person name="Benzerara K."/>
            <person name="Duprat E."/>
            <person name="Bitard-Feildel T."/>
            <person name="Caumes G."/>
            <person name="Cassier-Chauvat C."/>
            <person name="Chauvat F."/>
            <person name="Dezi M."/>
            <person name="Diop S.I."/>
            <person name="Gaschignard G."/>
            <person name="Gorgen S."/>
            <person name="Gugger M."/>
            <person name="Lopez-Garcia P."/>
            <person name="Millet M."/>
            <person name="Skouri-Panet F."/>
            <person name="Moreira D."/>
            <person name="Callebaut I."/>
        </authorList>
    </citation>
    <scope>NUCLEOTIDE SEQUENCE</scope>
    <source>
        <strain evidence="1">G9</strain>
    </source>
</reference>